<feature type="domain" description="Reductive dehalogenase" evidence="1">
    <location>
        <begin position="23"/>
        <end position="132"/>
    </location>
</feature>
<protein>
    <recommendedName>
        <fullName evidence="1">Reductive dehalogenase domain-containing protein</fullName>
    </recommendedName>
</protein>
<evidence type="ECO:0000313" key="2">
    <source>
        <dbReference type="EMBL" id="MPL77385.1"/>
    </source>
</evidence>
<organism evidence="2">
    <name type="scientific">bioreactor metagenome</name>
    <dbReference type="NCBI Taxonomy" id="1076179"/>
    <lineage>
        <taxon>unclassified sequences</taxon>
        <taxon>metagenomes</taxon>
        <taxon>ecological metagenomes</taxon>
    </lineage>
</organism>
<dbReference type="InterPro" id="IPR028894">
    <property type="entry name" value="RDH_dom"/>
</dbReference>
<name>A0A644UEI0_9ZZZZ</name>
<dbReference type="Pfam" id="PF13486">
    <property type="entry name" value="Dehalogenase"/>
    <property type="match status" value="1"/>
</dbReference>
<reference evidence="2" key="1">
    <citation type="submission" date="2019-08" db="EMBL/GenBank/DDBJ databases">
        <authorList>
            <person name="Kucharzyk K."/>
            <person name="Murdoch R.W."/>
            <person name="Higgins S."/>
            <person name="Loffler F."/>
        </authorList>
    </citation>
    <scope>NUCLEOTIDE SEQUENCE</scope>
</reference>
<accession>A0A644UEI0</accession>
<comment type="caution">
    <text evidence="2">The sequence shown here is derived from an EMBL/GenBank/DDBJ whole genome shotgun (WGS) entry which is preliminary data.</text>
</comment>
<dbReference type="EMBL" id="VSSQ01000106">
    <property type="protein sequence ID" value="MPL77385.1"/>
    <property type="molecule type" value="Genomic_DNA"/>
</dbReference>
<dbReference type="AlphaFoldDB" id="A0A644UEI0"/>
<sequence>MSGYKTDYVFPAAGTCCGSFSVYWTGQKGVATPESMGVPKWSGTPEENTQMVRAAMRFFGATDVSVGELNERTKKFVSTYPQGGDVKYLDNWPPPDTYIKKIVFEDVDQGYSTDTKYVIPNKPLYCITYSLKCSSRFPELPFQYNKRASLFLHCKSRNWLWGKYARPDSCAEPSFSRSYSCSRR</sequence>
<gene>
    <name evidence="2" type="ORF">SDC9_23241</name>
</gene>
<evidence type="ECO:0000259" key="1">
    <source>
        <dbReference type="Pfam" id="PF13486"/>
    </source>
</evidence>
<proteinExistence type="predicted"/>